<name>A0A6N7KXS7_9ACTN</name>
<evidence type="ECO:0000256" key="1">
    <source>
        <dbReference type="SAM" id="MobiDB-lite"/>
    </source>
</evidence>
<dbReference type="EMBL" id="WBOF01000002">
    <property type="protein sequence ID" value="MQS15929.1"/>
    <property type="molecule type" value="Genomic_DNA"/>
</dbReference>
<proteinExistence type="predicted"/>
<accession>A0A6N7KXS7</accession>
<dbReference type="NCBIfam" id="NF033572">
    <property type="entry name" value="transpos_ISKra4"/>
    <property type="match status" value="1"/>
</dbReference>
<comment type="caution">
    <text evidence="5">The sequence shown here is derived from an EMBL/GenBank/DDBJ whole genome shotgun (WGS) entry which is preliminary data.</text>
</comment>
<evidence type="ECO:0000313" key="4">
    <source>
        <dbReference type="EMBL" id="MQS16436.1"/>
    </source>
</evidence>
<reference evidence="5 6" key="1">
    <citation type="submission" date="2019-09" db="EMBL/GenBank/DDBJ databases">
        <title>Genome Sequences of Streptomyces kaniharaensis ATCC 21070.</title>
        <authorList>
            <person name="Zhu W."/>
            <person name="De Crecy-Lagard V."/>
            <person name="Richards N.G."/>
        </authorList>
    </citation>
    <scope>NUCLEOTIDE SEQUENCE [LARGE SCALE GENOMIC DNA]</scope>
    <source>
        <strain evidence="5 6">SF-557</strain>
    </source>
</reference>
<gene>
    <name evidence="2" type="ORF">F7Q99_27660</name>
    <name evidence="3" type="ORF">F7Q99_29695</name>
    <name evidence="4" type="ORF">F7Q99_30640</name>
    <name evidence="5" type="ORF">F7Q99_30670</name>
</gene>
<evidence type="ECO:0000313" key="6">
    <source>
        <dbReference type="Proteomes" id="UP000450000"/>
    </source>
</evidence>
<dbReference type="Proteomes" id="UP000450000">
    <property type="component" value="Unassembled WGS sequence"/>
</dbReference>
<keyword evidence="6" id="KW-1185">Reference proteome</keyword>
<dbReference type="EMBL" id="WBOF01000002">
    <property type="protein sequence ID" value="MQS16436.1"/>
    <property type="molecule type" value="Genomic_DNA"/>
</dbReference>
<dbReference type="EMBL" id="WBOF01000002">
    <property type="protein sequence ID" value="MQS16277.1"/>
    <property type="molecule type" value="Genomic_DNA"/>
</dbReference>
<sequence>MSDQAALAAAETAFTASRHLFDQVTDELGSAETAALTHSQLEDLLSSRMREVTRQLFQDHVRLRELTEQRLPEVVDASGVERTRIERGRSRILATVFGKVTVTRIAYRGSGVADLHPADAVLNLPAGMHSHGLAKLAAIEASRGSFAEATERINAVTGAGIGPRQVQELAVGAACDIDDFYDALVPTPCTDTTTLVVSVDGKGVVIRPEALREATAKAAQVKGGNKMKSRLAAGEKHGRKRMATLAAVYDAEPTKRGVDDIITDPDPREDGDSDDGGQGEGRERRPGPKARSKWLTGSVDDPAAQVVAAAFDQAEHRDPTNRRPWVVLVDGARHQLDLITAEAERRGARVHIVIDLIHVLEYLWDAAWCLHQAGDQAAEAFVARHARTILGGGAEQVATSLEKAARAARLKKNRRKGIDDAIGYLRNKAQYLRYDTALEHGWPIATGIIEGACRHLVKDRLDITGARWGLAGAEAVLKLRALRANGDFDTYWTWHEKQEFARNHQARYRDHLTLAA</sequence>
<feature type="region of interest" description="Disordered" evidence="1">
    <location>
        <begin position="256"/>
        <end position="295"/>
    </location>
</feature>
<dbReference type="AlphaFoldDB" id="A0A6N7KXS7"/>
<protein>
    <submittedName>
        <fullName evidence="5">ISKra4 family transposase</fullName>
    </submittedName>
</protein>
<dbReference type="EMBL" id="WBOF01000002">
    <property type="protein sequence ID" value="MQS16442.1"/>
    <property type="molecule type" value="Genomic_DNA"/>
</dbReference>
<dbReference type="OrthoDB" id="3450944at2"/>
<organism evidence="5 6">
    <name type="scientific">Streptomyces kaniharaensis</name>
    <dbReference type="NCBI Taxonomy" id="212423"/>
    <lineage>
        <taxon>Bacteria</taxon>
        <taxon>Bacillati</taxon>
        <taxon>Actinomycetota</taxon>
        <taxon>Actinomycetes</taxon>
        <taxon>Kitasatosporales</taxon>
        <taxon>Streptomycetaceae</taxon>
        <taxon>Streptomyces</taxon>
    </lineage>
</organism>
<evidence type="ECO:0000313" key="2">
    <source>
        <dbReference type="EMBL" id="MQS15929.1"/>
    </source>
</evidence>
<evidence type="ECO:0000313" key="3">
    <source>
        <dbReference type="EMBL" id="MQS16277.1"/>
    </source>
</evidence>
<evidence type="ECO:0000313" key="5">
    <source>
        <dbReference type="EMBL" id="MQS16442.1"/>
    </source>
</evidence>
<dbReference type="RefSeq" id="WP_153466693.1">
    <property type="nucleotide sequence ID" value="NZ_WBOF01000002.1"/>
</dbReference>
<feature type="compositionally biased region" description="Basic and acidic residues" evidence="1">
    <location>
        <begin position="256"/>
        <end position="270"/>
    </location>
</feature>